<name>A0A9X8RAN0_9BACI</name>
<keyword evidence="2" id="KW-0058">Aromatic hydrocarbons catabolism</keyword>
<keyword evidence="4" id="KW-0805">Transcription regulation</keyword>
<gene>
    <name evidence="11" type="ORF">SAMN05878482_104447</name>
</gene>
<evidence type="ECO:0000313" key="12">
    <source>
        <dbReference type="Proteomes" id="UP000185829"/>
    </source>
</evidence>
<feature type="domain" description="Sigma-54 factor interaction" evidence="8">
    <location>
        <begin position="235"/>
        <end position="464"/>
    </location>
</feature>
<dbReference type="InterPro" id="IPR000014">
    <property type="entry name" value="PAS"/>
</dbReference>
<dbReference type="CDD" id="cd00130">
    <property type="entry name" value="PAS"/>
    <property type="match status" value="1"/>
</dbReference>
<dbReference type="SUPFAM" id="SSF46689">
    <property type="entry name" value="Homeodomain-like"/>
    <property type="match status" value="1"/>
</dbReference>
<evidence type="ECO:0000259" key="10">
    <source>
        <dbReference type="PROSITE" id="PS50113"/>
    </source>
</evidence>
<evidence type="ECO:0000256" key="2">
    <source>
        <dbReference type="ARBA" id="ARBA00022797"/>
    </source>
</evidence>
<keyword evidence="3" id="KW-0067">ATP-binding</keyword>
<dbReference type="Proteomes" id="UP000185829">
    <property type="component" value="Unassembled WGS sequence"/>
</dbReference>
<dbReference type="PANTHER" id="PTHR32071">
    <property type="entry name" value="TRANSCRIPTIONAL REGULATORY PROTEIN"/>
    <property type="match status" value="1"/>
</dbReference>
<dbReference type="InterPro" id="IPR025944">
    <property type="entry name" value="Sigma_54_int_dom_CS"/>
</dbReference>
<dbReference type="SUPFAM" id="SSF52540">
    <property type="entry name" value="P-loop containing nucleoside triphosphate hydrolases"/>
    <property type="match status" value="1"/>
</dbReference>
<evidence type="ECO:0000256" key="7">
    <source>
        <dbReference type="SAM" id="Coils"/>
    </source>
</evidence>
<keyword evidence="1" id="KW-0547">Nucleotide-binding</keyword>
<comment type="caution">
    <text evidence="11">The sequence shown here is derived from an EMBL/GenBank/DDBJ whole genome shotgun (WGS) entry which is preliminary data.</text>
</comment>
<feature type="domain" description="PAC" evidence="10">
    <location>
        <begin position="158"/>
        <end position="210"/>
    </location>
</feature>
<dbReference type="Pfam" id="PF18024">
    <property type="entry name" value="HTH_50"/>
    <property type="match status" value="1"/>
</dbReference>
<dbReference type="InterPro" id="IPR013767">
    <property type="entry name" value="PAS_fold"/>
</dbReference>
<dbReference type="InterPro" id="IPR027417">
    <property type="entry name" value="P-loop_NTPase"/>
</dbReference>
<dbReference type="Pfam" id="PF00989">
    <property type="entry name" value="PAS"/>
    <property type="match status" value="1"/>
</dbReference>
<reference evidence="11 12" key="1">
    <citation type="submission" date="2017-01" db="EMBL/GenBank/DDBJ databases">
        <authorList>
            <person name="Varghese N."/>
            <person name="Submissions S."/>
        </authorList>
    </citation>
    <scope>NUCLEOTIDE SEQUENCE [LARGE SCALE GENOMIC DNA]</scope>
    <source>
        <strain evidence="11 12">RUG2-6</strain>
    </source>
</reference>
<dbReference type="InterPro" id="IPR003593">
    <property type="entry name" value="AAA+_ATPase"/>
</dbReference>
<organism evidence="11 12">
    <name type="scientific">Peribacillus simplex</name>
    <dbReference type="NCBI Taxonomy" id="1478"/>
    <lineage>
        <taxon>Bacteria</taxon>
        <taxon>Bacillati</taxon>
        <taxon>Bacillota</taxon>
        <taxon>Bacilli</taxon>
        <taxon>Bacillales</taxon>
        <taxon>Bacillaceae</taxon>
        <taxon>Peribacillus</taxon>
    </lineage>
</organism>
<evidence type="ECO:0000313" key="11">
    <source>
        <dbReference type="EMBL" id="SIR60612.1"/>
    </source>
</evidence>
<dbReference type="Gene3D" id="3.40.50.300">
    <property type="entry name" value="P-loop containing nucleotide triphosphate hydrolases"/>
    <property type="match status" value="1"/>
</dbReference>
<dbReference type="CDD" id="cd00009">
    <property type="entry name" value="AAA"/>
    <property type="match status" value="1"/>
</dbReference>
<dbReference type="PROSITE" id="PS50045">
    <property type="entry name" value="SIGMA54_INTERACT_4"/>
    <property type="match status" value="1"/>
</dbReference>
<dbReference type="Gene3D" id="1.10.8.60">
    <property type="match status" value="1"/>
</dbReference>
<dbReference type="PROSITE" id="PS50112">
    <property type="entry name" value="PAS"/>
    <property type="match status" value="1"/>
</dbReference>
<evidence type="ECO:0000256" key="6">
    <source>
        <dbReference type="ARBA" id="ARBA00029500"/>
    </source>
</evidence>
<dbReference type="InterPro" id="IPR030828">
    <property type="entry name" value="HTH_TyrR"/>
</dbReference>
<sequence>MENLFSKINIIGVVILNINGEILFSNSIAKKYTYYFEHLIEVSLEGAQSFNLVNYPAEIITFIHNDQIVILINPINDVVRLKKEIDSLQNVRIELNEVINSSFDGIVISDKDGIIIHQNPSYEQITGLSAKDCIGRSLKDLVDEGVIDASASLKALKENKEVTILQKINTGAIVLVSAAPIRNKNGEIEKIVNNVRDLTQLNTLEAEIQHLEKQNKQINEELEILKEQNDPKLSIIAHSDIMKDALDRALRVAQIDSGVLIQGASGVGKEKIVELIHRHSLRKDYPLIKINCGAIPESLLESELFGYESGSFTGANQKGKAGLFEAANHGTIFLDEIGEMPLQLQVKMLRVLQEHEITRVGGTKTIPVDIRIIAATHRDLSEMITKGEFREDLYYRLNIIPIKIPPLKERKEDIIPLIYHFLNHINHKYGINRKFSNEALNAFTNYEWPGNVRELQNLVERIALMSQNPEIDLNDLQKELQFHDNLRFSLETSPSDSPKFSSNVEPLKDLLESFEAKIIRDTVKNFPSIRKAATALKVDQSTLVRKMQKYKITK</sequence>
<protein>
    <recommendedName>
        <fullName evidence="6">HTH-type transcriptional regulatory protein TyrR</fullName>
    </recommendedName>
</protein>
<keyword evidence="7" id="KW-0175">Coiled coil</keyword>
<dbReference type="InterPro" id="IPR058031">
    <property type="entry name" value="AAA_lid_NorR"/>
</dbReference>
<dbReference type="GO" id="GO:0005524">
    <property type="term" value="F:ATP binding"/>
    <property type="evidence" value="ECO:0007669"/>
    <property type="project" value="UniProtKB-KW"/>
</dbReference>
<evidence type="ECO:0000256" key="1">
    <source>
        <dbReference type="ARBA" id="ARBA00022741"/>
    </source>
</evidence>
<dbReference type="Gene3D" id="1.10.10.60">
    <property type="entry name" value="Homeodomain-like"/>
    <property type="match status" value="1"/>
</dbReference>
<evidence type="ECO:0000256" key="4">
    <source>
        <dbReference type="ARBA" id="ARBA00023015"/>
    </source>
</evidence>
<feature type="coiled-coil region" evidence="7">
    <location>
        <begin position="181"/>
        <end position="228"/>
    </location>
</feature>
<dbReference type="Gene3D" id="3.30.450.20">
    <property type="entry name" value="PAS domain"/>
    <property type="match status" value="1"/>
</dbReference>
<dbReference type="NCBIfam" id="TIGR00229">
    <property type="entry name" value="sensory_box"/>
    <property type="match status" value="1"/>
</dbReference>
<evidence type="ECO:0000256" key="3">
    <source>
        <dbReference type="ARBA" id="ARBA00022840"/>
    </source>
</evidence>
<evidence type="ECO:0000256" key="5">
    <source>
        <dbReference type="ARBA" id="ARBA00023163"/>
    </source>
</evidence>
<dbReference type="PANTHER" id="PTHR32071:SF57">
    <property type="entry name" value="C4-DICARBOXYLATE TRANSPORT TRANSCRIPTIONAL REGULATORY PROTEIN DCTD"/>
    <property type="match status" value="1"/>
</dbReference>
<dbReference type="PROSITE" id="PS00688">
    <property type="entry name" value="SIGMA54_INTERACT_3"/>
    <property type="match status" value="1"/>
</dbReference>
<dbReference type="SMART" id="SM00091">
    <property type="entry name" value="PAS"/>
    <property type="match status" value="1"/>
</dbReference>
<proteinExistence type="predicted"/>
<dbReference type="AlphaFoldDB" id="A0A9X8RAN0"/>
<dbReference type="SMART" id="SM00382">
    <property type="entry name" value="AAA"/>
    <property type="match status" value="1"/>
</dbReference>
<dbReference type="InterPro" id="IPR000700">
    <property type="entry name" value="PAS-assoc_C"/>
</dbReference>
<dbReference type="InterPro" id="IPR002078">
    <property type="entry name" value="Sigma_54_int"/>
</dbReference>
<dbReference type="Pfam" id="PF25601">
    <property type="entry name" value="AAA_lid_14"/>
    <property type="match status" value="1"/>
</dbReference>
<dbReference type="RefSeq" id="WP_076368948.1">
    <property type="nucleotide sequence ID" value="NZ_FTMX01000004.1"/>
</dbReference>
<dbReference type="EMBL" id="FTMX01000004">
    <property type="protein sequence ID" value="SIR60612.1"/>
    <property type="molecule type" value="Genomic_DNA"/>
</dbReference>
<dbReference type="GO" id="GO:0006355">
    <property type="term" value="P:regulation of DNA-templated transcription"/>
    <property type="evidence" value="ECO:0007669"/>
    <property type="project" value="InterPro"/>
</dbReference>
<feature type="domain" description="PAS" evidence="9">
    <location>
        <begin position="91"/>
        <end position="144"/>
    </location>
</feature>
<dbReference type="SUPFAM" id="SSF55785">
    <property type="entry name" value="PYP-like sensor domain (PAS domain)"/>
    <property type="match status" value="1"/>
</dbReference>
<dbReference type="GO" id="GO:0003677">
    <property type="term" value="F:DNA binding"/>
    <property type="evidence" value="ECO:0007669"/>
    <property type="project" value="UniProtKB-KW"/>
</dbReference>
<dbReference type="PROSITE" id="PS50113">
    <property type="entry name" value="PAC"/>
    <property type="match status" value="1"/>
</dbReference>
<dbReference type="InterPro" id="IPR035965">
    <property type="entry name" value="PAS-like_dom_sf"/>
</dbReference>
<dbReference type="FunFam" id="3.40.50.300:FF:000006">
    <property type="entry name" value="DNA-binding transcriptional regulator NtrC"/>
    <property type="match status" value="1"/>
</dbReference>
<dbReference type="Pfam" id="PF00158">
    <property type="entry name" value="Sigma54_activat"/>
    <property type="match status" value="1"/>
</dbReference>
<accession>A0A9X8RAN0</accession>
<keyword evidence="5" id="KW-0804">Transcription</keyword>
<evidence type="ECO:0000259" key="9">
    <source>
        <dbReference type="PROSITE" id="PS50112"/>
    </source>
</evidence>
<evidence type="ECO:0000259" key="8">
    <source>
        <dbReference type="PROSITE" id="PS50045"/>
    </source>
</evidence>
<dbReference type="InterPro" id="IPR009057">
    <property type="entry name" value="Homeodomain-like_sf"/>
</dbReference>